<keyword evidence="7" id="KW-0539">Nucleus</keyword>
<evidence type="ECO:0000313" key="11">
    <source>
        <dbReference type="Proteomes" id="UP000054321"/>
    </source>
</evidence>
<dbReference type="Pfam" id="PF04082">
    <property type="entry name" value="Fungal_trans"/>
    <property type="match status" value="1"/>
</dbReference>
<feature type="compositionally biased region" description="Polar residues" evidence="8">
    <location>
        <begin position="49"/>
        <end position="65"/>
    </location>
</feature>
<evidence type="ECO:0000256" key="3">
    <source>
        <dbReference type="ARBA" id="ARBA00022833"/>
    </source>
</evidence>
<evidence type="ECO:0000256" key="1">
    <source>
        <dbReference type="ARBA" id="ARBA00004123"/>
    </source>
</evidence>
<proteinExistence type="predicted"/>
<dbReference type="HOGENOM" id="CLU_004517_2_0_1"/>
<name>A0A0C3CLE8_OIDMZ</name>
<sequence length="648" mass="72689">MERQRLDVWLEADWEHRCRRRKQKIPRDYVSNLEAQVENLTREIHELRSQAQASSVNGENVTSLGPWSPTRHGLSTSPTGRPSTSDGSSSHYQDLVQSVRNVAVEPSRQPRFLGQGSGITLARLVMAAIRVDTLPSPLFSGQQSYDPSISALAAEASLPPRHVADHLVDVYFQYRTPHLPIVERSQVEAALEHAYLSMSERQLSDRAVEKDIFIAYMIFAIALCDVPNPAGGRPTQSEGCFRSAIGWVENVITYSKSDLETLRAVLLLAQFVALCPSRGSLWHLTGIALRLCIDIGLHWEPEEQVLDMDPDLLNEHRRLWYSTYQFDRILCITLGRPFGVIDESTRVQLPNPWVVCRQSLGHEPNEFDIHSQRAHNHLFSMSKLESEIKHVQHSQSWALKIAYPRPDYSAWVQDIQPRLQEWYATIPQPSKAHPSSIFAYQAYWDAIYNNSVLLLYRPNATVLQPPAGALLISFEASCKLIASMKILQREGKIDIMWKSVHQLFMAGLGVIFGLWHSKEIRDRSPVSNSISTLQSCASTLSALSEIFPGAAGCRNAFDSLSSATVDWILANDTEGIRQNRGEFEKQVNDLLQLLQPPRGGMITTSGNSGNNLSTMLSSDNFILSEMLSSAAQWPDFQDMNFCGIGLTP</sequence>
<dbReference type="SMART" id="SM00906">
    <property type="entry name" value="Fungal_trans"/>
    <property type="match status" value="1"/>
</dbReference>
<dbReference type="EMBL" id="KN832878">
    <property type="protein sequence ID" value="KIM99823.1"/>
    <property type="molecule type" value="Genomic_DNA"/>
</dbReference>
<evidence type="ECO:0000313" key="10">
    <source>
        <dbReference type="EMBL" id="KIM99823.1"/>
    </source>
</evidence>
<keyword evidence="4" id="KW-0805">Transcription regulation</keyword>
<dbReference type="PANTHER" id="PTHR47782:SF1">
    <property type="entry name" value="PYRIMIDINE PATHWAY REGULATORY PROTEIN 1"/>
    <property type="match status" value="1"/>
</dbReference>
<dbReference type="STRING" id="913774.A0A0C3CLE8"/>
<dbReference type="GO" id="GO:0045944">
    <property type="term" value="P:positive regulation of transcription by RNA polymerase II"/>
    <property type="evidence" value="ECO:0007669"/>
    <property type="project" value="TreeGrafter"/>
</dbReference>
<dbReference type="Proteomes" id="UP000054321">
    <property type="component" value="Unassembled WGS sequence"/>
</dbReference>
<dbReference type="InterPro" id="IPR052202">
    <property type="entry name" value="Yeast_MetPath_Reg"/>
</dbReference>
<dbReference type="InterPro" id="IPR007219">
    <property type="entry name" value="XnlR_reg_dom"/>
</dbReference>
<comment type="subcellular location">
    <subcellularLocation>
        <location evidence="1">Nucleus</location>
    </subcellularLocation>
</comment>
<dbReference type="AlphaFoldDB" id="A0A0C3CLE8"/>
<keyword evidence="2" id="KW-0479">Metal-binding</keyword>
<organism evidence="10 11">
    <name type="scientific">Oidiodendron maius (strain Zn)</name>
    <dbReference type="NCBI Taxonomy" id="913774"/>
    <lineage>
        <taxon>Eukaryota</taxon>
        <taxon>Fungi</taxon>
        <taxon>Dikarya</taxon>
        <taxon>Ascomycota</taxon>
        <taxon>Pezizomycotina</taxon>
        <taxon>Leotiomycetes</taxon>
        <taxon>Leotiomycetes incertae sedis</taxon>
        <taxon>Myxotrichaceae</taxon>
        <taxon>Oidiodendron</taxon>
    </lineage>
</organism>
<evidence type="ECO:0000256" key="5">
    <source>
        <dbReference type="ARBA" id="ARBA00023125"/>
    </source>
</evidence>
<dbReference type="PANTHER" id="PTHR47782">
    <property type="entry name" value="ZN(II)2CYS6 TRANSCRIPTION FACTOR (EUROFUNG)-RELATED"/>
    <property type="match status" value="1"/>
</dbReference>
<dbReference type="GO" id="GO:0006351">
    <property type="term" value="P:DNA-templated transcription"/>
    <property type="evidence" value="ECO:0007669"/>
    <property type="project" value="InterPro"/>
</dbReference>
<keyword evidence="3" id="KW-0862">Zinc</keyword>
<evidence type="ECO:0000256" key="2">
    <source>
        <dbReference type="ARBA" id="ARBA00022723"/>
    </source>
</evidence>
<dbReference type="CDD" id="cd12148">
    <property type="entry name" value="fungal_TF_MHR"/>
    <property type="match status" value="1"/>
</dbReference>
<dbReference type="OrthoDB" id="2399539at2759"/>
<dbReference type="InParanoid" id="A0A0C3CLE8"/>
<dbReference type="GO" id="GO:0000981">
    <property type="term" value="F:DNA-binding transcription factor activity, RNA polymerase II-specific"/>
    <property type="evidence" value="ECO:0007669"/>
    <property type="project" value="TreeGrafter"/>
</dbReference>
<feature type="domain" description="Xylanolytic transcriptional activator regulatory" evidence="9">
    <location>
        <begin position="281"/>
        <end position="356"/>
    </location>
</feature>
<dbReference type="GO" id="GO:0008270">
    <property type="term" value="F:zinc ion binding"/>
    <property type="evidence" value="ECO:0007669"/>
    <property type="project" value="InterPro"/>
</dbReference>
<evidence type="ECO:0000259" key="9">
    <source>
        <dbReference type="SMART" id="SM00906"/>
    </source>
</evidence>
<evidence type="ECO:0000256" key="4">
    <source>
        <dbReference type="ARBA" id="ARBA00023015"/>
    </source>
</evidence>
<keyword evidence="6" id="KW-0804">Transcription</keyword>
<gene>
    <name evidence="10" type="ORF">OIDMADRAFT_30215</name>
</gene>
<keyword evidence="5" id="KW-0238">DNA-binding</keyword>
<evidence type="ECO:0000256" key="8">
    <source>
        <dbReference type="SAM" id="MobiDB-lite"/>
    </source>
</evidence>
<protein>
    <recommendedName>
        <fullName evidence="9">Xylanolytic transcriptional activator regulatory domain-containing protein</fullName>
    </recommendedName>
</protein>
<evidence type="ECO:0000256" key="6">
    <source>
        <dbReference type="ARBA" id="ARBA00023163"/>
    </source>
</evidence>
<dbReference type="GO" id="GO:0005634">
    <property type="term" value="C:nucleus"/>
    <property type="evidence" value="ECO:0007669"/>
    <property type="project" value="UniProtKB-SubCell"/>
</dbReference>
<dbReference type="GO" id="GO:0043565">
    <property type="term" value="F:sequence-specific DNA binding"/>
    <property type="evidence" value="ECO:0007669"/>
    <property type="project" value="TreeGrafter"/>
</dbReference>
<reference evidence="11" key="2">
    <citation type="submission" date="2015-01" db="EMBL/GenBank/DDBJ databases">
        <title>Evolutionary Origins and Diversification of the Mycorrhizal Mutualists.</title>
        <authorList>
            <consortium name="DOE Joint Genome Institute"/>
            <consortium name="Mycorrhizal Genomics Consortium"/>
            <person name="Kohler A."/>
            <person name="Kuo A."/>
            <person name="Nagy L.G."/>
            <person name="Floudas D."/>
            <person name="Copeland A."/>
            <person name="Barry K.W."/>
            <person name="Cichocki N."/>
            <person name="Veneault-Fourrey C."/>
            <person name="LaButti K."/>
            <person name="Lindquist E.A."/>
            <person name="Lipzen A."/>
            <person name="Lundell T."/>
            <person name="Morin E."/>
            <person name="Murat C."/>
            <person name="Riley R."/>
            <person name="Ohm R."/>
            <person name="Sun H."/>
            <person name="Tunlid A."/>
            <person name="Henrissat B."/>
            <person name="Grigoriev I.V."/>
            <person name="Hibbett D.S."/>
            <person name="Martin F."/>
        </authorList>
    </citation>
    <scope>NUCLEOTIDE SEQUENCE [LARGE SCALE GENOMIC DNA]</scope>
    <source>
        <strain evidence="11">Zn</strain>
    </source>
</reference>
<feature type="compositionally biased region" description="Polar residues" evidence="8">
    <location>
        <begin position="73"/>
        <end position="92"/>
    </location>
</feature>
<evidence type="ECO:0000256" key="7">
    <source>
        <dbReference type="ARBA" id="ARBA00023242"/>
    </source>
</evidence>
<feature type="region of interest" description="Disordered" evidence="8">
    <location>
        <begin position="49"/>
        <end position="92"/>
    </location>
</feature>
<dbReference type="CDD" id="cd14686">
    <property type="entry name" value="bZIP"/>
    <property type="match status" value="1"/>
</dbReference>
<keyword evidence="11" id="KW-1185">Reference proteome</keyword>
<accession>A0A0C3CLE8</accession>
<reference evidence="10 11" key="1">
    <citation type="submission" date="2014-04" db="EMBL/GenBank/DDBJ databases">
        <authorList>
            <consortium name="DOE Joint Genome Institute"/>
            <person name="Kuo A."/>
            <person name="Martino E."/>
            <person name="Perotto S."/>
            <person name="Kohler A."/>
            <person name="Nagy L.G."/>
            <person name="Floudas D."/>
            <person name="Copeland A."/>
            <person name="Barry K.W."/>
            <person name="Cichocki N."/>
            <person name="Veneault-Fourrey C."/>
            <person name="LaButti K."/>
            <person name="Lindquist E.A."/>
            <person name="Lipzen A."/>
            <person name="Lundell T."/>
            <person name="Morin E."/>
            <person name="Murat C."/>
            <person name="Sun H."/>
            <person name="Tunlid A."/>
            <person name="Henrissat B."/>
            <person name="Grigoriev I.V."/>
            <person name="Hibbett D.S."/>
            <person name="Martin F."/>
            <person name="Nordberg H.P."/>
            <person name="Cantor M.N."/>
            <person name="Hua S.X."/>
        </authorList>
    </citation>
    <scope>NUCLEOTIDE SEQUENCE [LARGE SCALE GENOMIC DNA]</scope>
    <source>
        <strain evidence="10 11">Zn</strain>
    </source>
</reference>